<reference evidence="2" key="1">
    <citation type="submission" date="2021-04" db="EMBL/GenBank/DDBJ databases">
        <authorList>
            <consortium name="Molecular Ecology Group"/>
        </authorList>
    </citation>
    <scope>NUCLEOTIDE SEQUENCE</scope>
</reference>
<feature type="domain" description="Phosphodiester glycosidase" evidence="1">
    <location>
        <begin position="115"/>
        <end position="242"/>
    </location>
</feature>
<proteinExistence type="predicted"/>
<dbReference type="OrthoDB" id="192253at2759"/>
<dbReference type="Proteomes" id="UP000678393">
    <property type="component" value="Unassembled WGS sequence"/>
</dbReference>
<protein>
    <recommendedName>
        <fullName evidence="1">Phosphodiester glycosidase domain-containing protein</fullName>
    </recommendedName>
</protein>
<evidence type="ECO:0000313" key="3">
    <source>
        <dbReference type="Proteomes" id="UP000678393"/>
    </source>
</evidence>
<dbReference type="GO" id="GO:0033299">
    <property type="term" value="P:secretion of lysosomal enzymes"/>
    <property type="evidence" value="ECO:0007669"/>
    <property type="project" value="TreeGrafter"/>
</dbReference>
<accession>A0A8S3Z543</accession>
<dbReference type="AlphaFoldDB" id="A0A8S3Z543"/>
<comment type="caution">
    <text evidence="2">The sequence shown here is derived from an EMBL/GenBank/DDBJ whole genome shotgun (WGS) entry which is preliminary data.</text>
</comment>
<dbReference type="EMBL" id="CAJHNH020001174">
    <property type="protein sequence ID" value="CAG5121846.1"/>
    <property type="molecule type" value="Genomic_DNA"/>
</dbReference>
<gene>
    <name evidence="2" type="ORF">CUNI_LOCUS7404</name>
</gene>
<feature type="non-terminal residue" evidence="2">
    <location>
        <position position="356"/>
    </location>
</feature>
<name>A0A8S3Z543_9EUPU</name>
<evidence type="ECO:0000259" key="1">
    <source>
        <dbReference type="Pfam" id="PF09992"/>
    </source>
</evidence>
<dbReference type="InterPro" id="IPR018711">
    <property type="entry name" value="NAGPA"/>
</dbReference>
<dbReference type="PANTHER" id="PTHR40446:SF2">
    <property type="entry name" value="N-ACETYLGLUCOSAMINE-1-PHOSPHODIESTER ALPHA-N-ACETYLGLUCOSAMINIDASE"/>
    <property type="match status" value="1"/>
</dbReference>
<organism evidence="2 3">
    <name type="scientific">Candidula unifasciata</name>
    <dbReference type="NCBI Taxonomy" id="100452"/>
    <lineage>
        <taxon>Eukaryota</taxon>
        <taxon>Metazoa</taxon>
        <taxon>Spiralia</taxon>
        <taxon>Lophotrochozoa</taxon>
        <taxon>Mollusca</taxon>
        <taxon>Gastropoda</taxon>
        <taxon>Heterobranchia</taxon>
        <taxon>Euthyneura</taxon>
        <taxon>Panpulmonata</taxon>
        <taxon>Eupulmonata</taxon>
        <taxon>Stylommatophora</taxon>
        <taxon>Helicina</taxon>
        <taxon>Helicoidea</taxon>
        <taxon>Geomitridae</taxon>
        <taxon>Candidula</taxon>
    </lineage>
</organism>
<keyword evidence="3" id="KW-1185">Reference proteome</keyword>
<dbReference type="PANTHER" id="PTHR40446">
    <property type="entry name" value="N-ACETYLGLUCOSAMINE-1-PHOSPHODIESTER ALPHA-N-ACETYLGLUCOSAMINIDASE"/>
    <property type="match status" value="1"/>
</dbReference>
<dbReference type="Pfam" id="PF09992">
    <property type="entry name" value="NAGPA"/>
    <property type="match status" value="1"/>
</dbReference>
<feature type="non-terminal residue" evidence="2">
    <location>
        <position position="1"/>
    </location>
</feature>
<evidence type="ECO:0000313" key="2">
    <source>
        <dbReference type="EMBL" id="CAG5121846.1"/>
    </source>
</evidence>
<sequence length="356" mass="39777">SPDDVLTPYKTHHGPLHRRHRETRSCQSVKYRNVTHTKHGAQSGATTLLPLVETHHIVKEMGSYSWDKKPVYINHQVVNSPLTTWSVLEPVHPGTCQNGSAERATVEESSRQKQCLVATNGGFFNTHTGECQGNIVSDGFLVRDSGGIQNAHFGLTKDGFIYTGYLSELDLVLQDFTQLVGGVVWLVRDGENYVDESKAIECSDTEETGAMDRFVTVMSARSAVGHDAKGRIHMVQVNGRTDVSGHVYVRMSMWPSLQTCVCSDVYVAFTADMYMCMFGCLCGLHCRHVYVRMSMFPSLQTCVEMYPSSPHTCVPTYAQHFYPCEAHAHYTYTPPYSSFSSPNPSLLLLHSYKCNK</sequence>